<gene>
    <name evidence="2" type="ORF">L210DRAFT_941792</name>
</gene>
<reference evidence="2" key="2">
    <citation type="journal article" date="2020" name="Nat. Commun.">
        <title>Large-scale genome sequencing of mycorrhizal fungi provides insights into the early evolution of symbiotic traits.</title>
        <authorList>
            <person name="Miyauchi S."/>
            <person name="Kiss E."/>
            <person name="Kuo A."/>
            <person name="Drula E."/>
            <person name="Kohler A."/>
            <person name="Sanchez-Garcia M."/>
            <person name="Morin E."/>
            <person name="Andreopoulos B."/>
            <person name="Barry K.W."/>
            <person name="Bonito G."/>
            <person name="Buee M."/>
            <person name="Carver A."/>
            <person name="Chen C."/>
            <person name="Cichocki N."/>
            <person name="Clum A."/>
            <person name="Culley D."/>
            <person name="Crous P.W."/>
            <person name="Fauchery L."/>
            <person name="Girlanda M."/>
            <person name="Hayes R.D."/>
            <person name="Keri Z."/>
            <person name="LaButti K."/>
            <person name="Lipzen A."/>
            <person name="Lombard V."/>
            <person name="Magnuson J."/>
            <person name="Maillard F."/>
            <person name="Murat C."/>
            <person name="Nolan M."/>
            <person name="Ohm R.A."/>
            <person name="Pangilinan J."/>
            <person name="Pereira M.F."/>
            <person name="Perotto S."/>
            <person name="Peter M."/>
            <person name="Pfister S."/>
            <person name="Riley R."/>
            <person name="Sitrit Y."/>
            <person name="Stielow J.B."/>
            <person name="Szollosi G."/>
            <person name="Zifcakova L."/>
            <person name="Stursova M."/>
            <person name="Spatafora J.W."/>
            <person name="Tedersoo L."/>
            <person name="Vaario L.M."/>
            <person name="Yamada A."/>
            <person name="Yan M."/>
            <person name="Wang P."/>
            <person name="Xu J."/>
            <person name="Bruns T."/>
            <person name="Baldrian P."/>
            <person name="Vilgalys R."/>
            <person name="Dunand C."/>
            <person name="Henrissat B."/>
            <person name="Grigoriev I.V."/>
            <person name="Hibbett D."/>
            <person name="Nagy L.G."/>
            <person name="Martin F.M."/>
        </authorList>
    </citation>
    <scope>NUCLEOTIDE SEQUENCE</scope>
    <source>
        <strain evidence="2">BED1</strain>
    </source>
</reference>
<proteinExistence type="predicted"/>
<comment type="caution">
    <text evidence="2">The sequence shown here is derived from an EMBL/GenBank/DDBJ whole genome shotgun (WGS) entry which is preliminary data.</text>
</comment>
<accession>A0AAD4C874</accession>
<dbReference type="AlphaFoldDB" id="A0AAD4C874"/>
<dbReference type="Proteomes" id="UP001194468">
    <property type="component" value="Unassembled WGS sequence"/>
</dbReference>
<protein>
    <submittedName>
        <fullName evidence="2">Uncharacterized protein</fullName>
    </submittedName>
</protein>
<reference evidence="2" key="1">
    <citation type="submission" date="2019-10" db="EMBL/GenBank/DDBJ databases">
        <authorList>
            <consortium name="DOE Joint Genome Institute"/>
            <person name="Kuo A."/>
            <person name="Miyauchi S."/>
            <person name="Kiss E."/>
            <person name="Drula E."/>
            <person name="Kohler A."/>
            <person name="Sanchez-Garcia M."/>
            <person name="Andreopoulos B."/>
            <person name="Barry K.W."/>
            <person name="Bonito G."/>
            <person name="Buee M."/>
            <person name="Carver A."/>
            <person name="Chen C."/>
            <person name="Cichocki N."/>
            <person name="Clum A."/>
            <person name="Culley D."/>
            <person name="Crous P.W."/>
            <person name="Fauchery L."/>
            <person name="Girlanda M."/>
            <person name="Hayes R."/>
            <person name="Keri Z."/>
            <person name="LaButti K."/>
            <person name="Lipzen A."/>
            <person name="Lombard V."/>
            <person name="Magnuson J."/>
            <person name="Maillard F."/>
            <person name="Morin E."/>
            <person name="Murat C."/>
            <person name="Nolan M."/>
            <person name="Ohm R."/>
            <person name="Pangilinan J."/>
            <person name="Pereira M."/>
            <person name="Perotto S."/>
            <person name="Peter M."/>
            <person name="Riley R."/>
            <person name="Sitrit Y."/>
            <person name="Stielow B."/>
            <person name="Szollosi G."/>
            <person name="Zifcakova L."/>
            <person name="Stursova M."/>
            <person name="Spatafora J.W."/>
            <person name="Tedersoo L."/>
            <person name="Vaario L.-M."/>
            <person name="Yamada A."/>
            <person name="Yan M."/>
            <person name="Wang P."/>
            <person name="Xu J."/>
            <person name="Bruns T."/>
            <person name="Baldrian P."/>
            <person name="Vilgalys R."/>
            <person name="Henrissat B."/>
            <person name="Grigoriev I.V."/>
            <person name="Hibbett D."/>
            <person name="Nagy L.G."/>
            <person name="Martin F.M."/>
        </authorList>
    </citation>
    <scope>NUCLEOTIDE SEQUENCE</scope>
    <source>
        <strain evidence="2">BED1</strain>
    </source>
</reference>
<evidence type="ECO:0000313" key="3">
    <source>
        <dbReference type="Proteomes" id="UP001194468"/>
    </source>
</evidence>
<keyword evidence="3" id="KW-1185">Reference proteome</keyword>
<organism evidence="2 3">
    <name type="scientific">Boletus edulis BED1</name>
    <dbReference type="NCBI Taxonomy" id="1328754"/>
    <lineage>
        <taxon>Eukaryota</taxon>
        <taxon>Fungi</taxon>
        <taxon>Dikarya</taxon>
        <taxon>Basidiomycota</taxon>
        <taxon>Agaricomycotina</taxon>
        <taxon>Agaricomycetes</taxon>
        <taxon>Agaricomycetidae</taxon>
        <taxon>Boletales</taxon>
        <taxon>Boletineae</taxon>
        <taxon>Boletaceae</taxon>
        <taxon>Boletoideae</taxon>
        <taxon>Boletus</taxon>
    </lineage>
</organism>
<evidence type="ECO:0000313" key="2">
    <source>
        <dbReference type="EMBL" id="KAF8452126.1"/>
    </source>
</evidence>
<name>A0AAD4C874_BOLED</name>
<feature type="region of interest" description="Disordered" evidence="1">
    <location>
        <begin position="32"/>
        <end position="58"/>
    </location>
</feature>
<evidence type="ECO:0000256" key="1">
    <source>
        <dbReference type="SAM" id="MobiDB-lite"/>
    </source>
</evidence>
<dbReference type="EMBL" id="WHUW01000001">
    <property type="protein sequence ID" value="KAF8452126.1"/>
    <property type="molecule type" value="Genomic_DNA"/>
</dbReference>
<sequence>MSSRVGGECTTECARVAVFQFLVRISSRKRRGMRDTVNIETRGSQAEGLNEDRSSPDL</sequence>